<keyword evidence="2" id="KW-1185">Reference proteome</keyword>
<dbReference type="EMBL" id="JAOAOG010000231">
    <property type="protein sequence ID" value="KAJ6238896.1"/>
    <property type="molecule type" value="Genomic_DNA"/>
</dbReference>
<organism evidence="1 2">
    <name type="scientific">Anaeramoeba flamelloides</name>
    <dbReference type="NCBI Taxonomy" id="1746091"/>
    <lineage>
        <taxon>Eukaryota</taxon>
        <taxon>Metamonada</taxon>
        <taxon>Anaeramoebidae</taxon>
        <taxon>Anaeramoeba</taxon>
    </lineage>
</organism>
<proteinExistence type="predicted"/>
<evidence type="ECO:0000313" key="2">
    <source>
        <dbReference type="Proteomes" id="UP001150062"/>
    </source>
</evidence>
<sequence>MYNLEFIQLGNKHPQTRLPRYNYKIVPNDQKHKPFLEIKKNNKLFKGSKIIAPDINENHFIKSNENDLIQINNPITHEDKIGEEIDQSFVIDFNEENSFDNTNKNKNNIVSQGSVDIFQTHFLNGIYPPNWEKVNTTCGEVWLELFQICRKRNIPNTVLDCLLGWVNKFYNKKKKKPKIAKLFKVLLFKLDELTSSNSIRTTNFNEYKVGMWEKKWHPSSRRGDIEYCSPFNGLII</sequence>
<name>A0ABQ8Y234_9EUKA</name>
<protein>
    <submittedName>
        <fullName evidence="1">Uncharacterized protein</fullName>
    </submittedName>
</protein>
<reference evidence="1" key="1">
    <citation type="submission" date="2022-08" db="EMBL/GenBank/DDBJ databases">
        <title>Novel sulfate-reducing endosymbionts in the free-living metamonad Anaeramoeba.</title>
        <authorList>
            <person name="Jerlstrom-Hultqvist J."/>
            <person name="Cepicka I."/>
            <person name="Gallot-Lavallee L."/>
            <person name="Salas-Leiva D."/>
            <person name="Curtis B.A."/>
            <person name="Zahonova K."/>
            <person name="Pipaliya S."/>
            <person name="Dacks J."/>
            <person name="Roger A.J."/>
        </authorList>
    </citation>
    <scope>NUCLEOTIDE SEQUENCE</scope>
    <source>
        <strain evidence="1">Schooner1</strain>
    </source>
</reference>
<gene>
    <name evidence="1" type="ORF">M0813_25479</name>
</gene>
<comment type="caution">
    <text evidence="1">The sequence shown here is derived from an EMBL/GenBank/DDBJ whole genome shotgun (WGS) entry which is preliminary data.</text>
</comment>
<evidence type="ECO:0000313" key="1">
    <source>
        <dbReference type="EMBL" id="KAJ6238896.1"/>
    </source>
</evidence>
<accession>A0ABQ8Y234</accession>
<dbReference type="Proteomes" id="UP001150062">
    <property type="component" value="Unassembled WGS sequence"/>
</dbReference>